<feature type="transmembrane region" description="Helical" evidence="3">
    <location>
        <begin position="38"/>
        <end position="60"/>
    </location>
</feature>
<evidence type="ECO:0000313" key="7">
    <source>
        <dbReference type="Proteomes" id="UP000179441"/>
    </source>
</evidence>
<dbReference type="InterPro" id="IPR025698">
    <property type="entry name" value="2TM_dom"/>
</dbReference>
<feature type="transmembrane region" description="Helical" evidence="3">
    <location>
        <begin position="72"/>
        <end position="90"/>
    </location>
</feature>
<keyword evidence="3" id="KW-1133">Transmembrane helix</keyword>
<comment type="caution">
    <text evidence="6">The sequence shown here is derived from an EMBL/GenBank/DDBJ whole genome shotgun (WGS) entry which is preliminary data.</text>
</comment>
<dbReference type="EMBL" id="MLIQ01000023">
    <property type="protein sequence ID" value="OHU51089.1"/>
    <property type="molecule type" value="Genomic_DNA"/>
</dbReference>
<feature type="region of interest" description="Disordered" evidence="2">
    <location>
        <begin position="100"/>
        <end position="124"/>
    </location>
</feature>
<evidence type="ECO:0000256" key="2">
    <source>
        <dbReference type="SAM" id="MobiDB-lite"/>
    </source>
</evidence>
<gene>
    <name evidence="5" type="ORF">BKG82_20710</name>
    <name evidence="6" type="ORF">BKG84_16400</name>
</gene>
<keyword evidence="3" id="KW-0812">Transmembrane</keyword>
<evidence type="ECO:0000259" key="4">
    <source>
        <dbReference type="Pfam" id="PF13239"/>
    </source>
</evidence>
<organism evidence="6 7">
    <name type="scientific">Mycobacteroides chelonae</name>
    <name type="common">Mycobacterium chelonae</name>
    <dbReference type="NCBI Taxonomy" id="1774"/>
    <lineage>
        <taxon>Bacteria</taxon>
        <taxon>Bacillati</taxon>
        <taxon>Actinomycetota</taxon>
        <taxon>Actinomycetes</taxon>
        <taxon>Mycobacteriales</taxon>
        <taxon>Mycobacteriaceae</taxon>
        <taxon>Mycobacteroides</taxon>
    </lineage>
</organism>
<dbReference type="EMBL" id="MLIS01000001">
    <property type="protein sequence ID" value="OHU79736.1"/>
    <property type="molecule type" value="Genomic_DNA"/>
</dbReference>
<dbReference type="Proteomes" id="UP000179441">
    <property type="component" value="Unassembled WGS sequence"/>
</dbReference>
<sequence>MSDDAFERAVERAERRADEEQRRIDRKRRAWIGQMNRTAFRIHASTYAAVQVLLVAIWALTWQFDHGTAYPWFIYPLLGWGIALIAHYVVASSIWRHHPDTDPEPWPAEGVNRATRETPTQEPL</sequence>
<keyword evidence="7" id="KW-1185">Reference proteome</keyword>
<name>A0A1S1M8Y9_MYCCH</name>
<dbReference type="AlphaFoldDB" id="A0A1S1M8Y9"/>
<dbReference type="RefSeq" id="WP_057967408.1">
    <property type="nucleotide sequence ID" value="NZ_CP050145.1"/>
</dbReference>
<dbReference type="Proteomes" id="UP000180043">
    <property type="component" value="Unassembled WGS sequence"/>
</dbReference>
<reference evidence="7 8" key="1">
    <citation type="submission" date="2016-10" db="EMBL/GenBank/DDBJ databases">
        <title>Evaluation of Human, Veterinary and Environmental Mycobacterium chelonae Isolates by Core Genome Phylogenomic Analysis, Targeted Gene Comparison, and Anti-microbial Susceptibility Patterns: A Tale of Mistaken Identities.</title>
        <authorList>
            <person name="Fogelson S.B."/>
            <person name="Camus A.C."/>
            <person name="Lorenz W."/>
            <person name="Vasireddy R."/>
            <person name="Vasireddy S."/>
            <person name="Smith T."/>
            <person name="Brown-Elliott B.A."/>
            <person name="Wallace R.J.Jr."/>
            <person name="Hasan N.A."/>
            <person name="Reischl U."/>
            <person name="Sanchez S."/>
        </authorList>
    </citation>
    <scope>NUCLEOTIDE SEQUENCE [LARGE SCALE GENOMIC DNA]</scope>
    <source>
        <strain evidence="5 8">15515</strain>
        <strain evidence="6 7">15518</strain>
    </source>
</reference>
<accession>A0A1S1M8Y9</accession>
<evidence type="ECO:0000256" key="1">
    <source>
        <dbReference type="SAM" id="Coils"/>
    </source>
</evidence>
<feature type="domain" description="2TM" evidence="4">
    <location>
        <begin position="37"/>
        <end position="90"/>
    </location>
</feature>
<keyword evidence="3" id="KW-0472">Membrane</keyword>
<dbReference type="Pfam" id="PF13239">
    <property type="entry name" value="2TM"/>
    <property type="match status" value="1"/>
</dbReference>
<protein>
    <recommendedName>
        <fullName evidence="4">2TM domain-containing protein</fullName>
    </recommendedName>
</protein>
<proteinExistence type="predicted"/>
<evidence type="ECO:0000256" key="3">
    <source>
        <dbReference type="SAM" id="Phobius"/>
    </source>
</evidence>
<evidence type="ECO:0000313" key="8">
    <source>
        <dbReference type="Proteomes" id="UP000180043"/>
    </source>
</evidence>
<evidence type="ECO:0000313" key="5">
    <source>
        <dbReference type="EMBL" id="OHU51089.1"/>
    </source>
</evidence>
<evidence type="ECO:0000313" key="6">
    <source>
        <dbReference type="EMBL" id="OHU79736.1"/>
    </source>
</evidence>
<feature type="coiled-coil region" evidence="1">
    <location>
        <begin position="3"/>
        <end position="30"/>
    </location>
</feature>
<keyword evidence="1" id="KW-0175">Coiled coil</keyword>